<dbReference type="InterPro" id="IPR018649">
    <property type="entry name" value="SHOCT"/>
</dbReference>
<organism evidence="3 4">
    <name type="scientific">Myxococcus xanthus</name>
    <dbReference type="NCBI Taxonomy" id="34"/>
    <lineage>
        <taxon>Bacteria</taxon>
        <taxon>Pseudomonadati</taxon>
        <taxon>Myxococcota</taxon>
        <taxon>Myxococcia</taxon>
        <taxon>Myxococcales</taxon>
        <taxon>Cystobacterineae</taxon>
        <taxon>Myxococcaceae</taxon>
        <taxon>Myxococcus</taxon>
    </lineage>
</organism>
<dbReference type="AlphaFoldDB" id="A0A7Y4MSU9"/>
<feature type="domain" description="SHOCT" evidence="2">
    <location>
        <begin position="146"/>
        <end position="172"/>
    </location>
</feature>
<name>A0A7Y4MSU9_MYXXA</name>
<sequence>MDVLIPATPAEIFVTLLFGGIFLYATWVIGSFARDAMVERDVLKHGEEAEATVLELRDTGLRISRRPVFELLLEVRQRGRASYQARVRKRLGPHQSAGALGEGMRLSVKVDRDDPSKVAIVGAVKTAPVEAFVIQGLPSAGDPVKALKDLQSMLDNELITQDEYAQKKAEILSRL</sequence>
<gene>
    <name evidence="3" type="ORF">HNV28_21790</name>
</gene>
<evidence type="ECO:0000313" key="3">
    <source>
        <dbReference type="EMBL" id="NOJ80925.1"/>
    </source>
</evidence>
<reference evidence="3 4" key="1">
    <citation type="submission" date="2020-05" db="EMBL/GenBank/DDBJ databases">
        <authorList>
            <person name="Whitworth D."/>
        </authorList>
    </citation>
    <scope>NUCLEOTIDE SEQUENCE [LARGE SCALE GENOMIC DNA]</scope>
    <source>
        <strain evidence="3 4">AM005</strain>
    </source>
</reference>
<dbReference type="Pfam" id="PF09851">
    <property type="entry name" value="SHOCT"/>
    <property type="match status" value="1"/>
</dbReference>
<protein>
    <recommendedName>
        <fullName evidence="2">SHOCT domain-containing protein</fullName>
    </recommendedName>
</protein>
<dbReference type="Proteomes" id="UP000533080">
    <property type="component" value="Unassembled WGS sequence"/>
</dbReference>
<dbReference type="EMBL" id="JABFNT010000071">
    <property type="protein sequence ID" value="NOJ80925.1"/>
    <property type="molecule type" value="Genomic_DNA"/>
</dbReference>
<evidence type="ECO:0000313" key="4">
    <source>
        <dbReference type="Proteomes" id="UP000533080"/>
    </source>
</evidence>
<keyword evidence="1" id="KW-0812">Transmembrane</keyword>
<evidence type="ECO:0000259" key="2">
    <source>
        <dbReference type="Pfam" id="PF09851"/>
    </source>
</evidence>
<accession>A0A7Y4MSU9</accession>
<keyword evidence="1" id="KW-1133">Transmembrane helix</keyword>
<feature type="transmembrane region" description="Helical" evidence="1">
    <location>
        <begin position="12"/>
        <end position="33"/>
    </location>
</feature>
<keyword evidence="1" id="KW-0472">Membrane</keyword>
<dbReference type="RefSeq" id="WP_171443031.1">
    <property type="nucleotide sequence ID" value="NZ_JABFNS010000079.1"/>
</dbReference>
<comment type="caution">
    <text evidence="3">The sequence shown here is derived from an EMBL/GenBank/DDBJ whole genome shotgun (WGS) entry which is preliminary data.</text>
</comment>
<evidence type="ECO:0000256" key="1">
    <source>
        <dbReference type="SAM" id="Phobius"/>
    </source>
</evidence>
<proteinExistence type="predicted"/>